<name>A0ACC7LGQ3_9FLAO</name>
<reference evidence="1" key="1">
    <citation type="submission" date="2024-09" db="EMBL/GenBank/DDBJ databases">
        <authorList>
            <person name="Liu J."/>
        </authorList>
    </citation>
    <scope>NUCLEOTIDE SEQUENCE</scope>
    <source>
        <strain evidence="1">NBU2967</strain>
    </source>
</reference>
<protein>
    <submittedName>
        <fullName evidence="1">Uncharacterized protein</fullName>
    </submittedName>
</protein>
<organism evidence="1 2">
    <name type="scientific">Meishania litoralis</name>
    <dbReference type="NCBI Taxonomy" id="3434685"/>
    <lineage>
        <taxon>Bacteria</taxon>
        <taxon>Pseudomonadati</taxon>
        <taxon>Bacteroidota</taxon>
        <taxon>Flavobacteriia</taxon>
        <taxon>Flavobacteriales</taxon>
        <taxon>Flavobacteriaceae</taxon>
        <taxon>Meishania</taxon>
    </lineage>
</organism>
<gene>
    <name evidence="1" type="ORF">ACEZ3G_05015</name>
</gene>
<proteinExistence type="predicted"/>
<sequence length="132" mass="15427">MTKIVSISVALLILIQSFNIHFSDLAEIDELIEHAQFHAEEYGDNFFVFVSKHYGELKAEHSQKHQEEKEDHEQLPFQHQCQTISLSVFVLNQMTQYPLEMVCVPDTRSDYFYLASYHSLAQEGLFQPPRHV</sequence>
<keyword evidence="2" id="KW-1185">Reference proteome</keyword>
<dbReference type="EMBL" id="JBHFPV010000001">
    <property type="protein sequence ID" value="MFH6602826.1"/>
    <property type="molecule type" value="Genomic_DNA"/>
</dbReference>
<evidence type="ECO:0000313" key="2">
    <source>
        <dbReference type="Proteomes" id="UP001595191"/>
    </source>
</evidence>
<dbReference type="Proteomes" id="UP001595191">
    <property type="component" value="Unassembled WGS sequence"/>
</dbReference>
<comment type="caution">
    <text evidence="1">The sequence shown here is derived from an EMBL/GenBank/DDBJ whole genome shotgun (WGS) entry which is preliminary data.</text>
</comment>
<accession>A0ACC7LGQ3</accession>
<evidence type="ECO:0000313" key="1">
    <source>
        <dbReference type="EMBL" id="MFH6602826.1"/>
    </source>
</evidence>